<organism evidence="1 2">
    <name type="scientific">Pluteus cervinus</name>
    <dbReference type="NCBI Taxonomy" id="181527"/>
    <lineage>
        <taxon>Eukaryota</taxon>
        <taxon>Fungi</taxon>
        <taxon>Dikarya</taxon>
        <taxon>Basidiomycota</taxon>
        <taxon>Agaricomycotina</taxon>
        <taxon>Agaricomycetes</taxon>
        <taxon>Agaricomycetidae</taxon>
        <taxon>Agaricales</taxon>
        <taxon>Pluteineae</taxon>
        <taxon>Pluteaceae</taxon>
        <taxon>Pluteus</taxon>
    </lineage>
</organism>
<name>A0ACD3ATT9_9AGAR</name>
<protein>
    <submittedName>
        <fullName evidence="1">Uncharacterized protein</fullName>
    </submittedName>
</protein>
<proteinExistence type="predicted"/>
<reference evidence="1 2" key="1">
    <citation type="journal article" date="2019" name="Nat. Ecol. Evol.">
        <title>Megaphylogeny resolves global patterns of mushroom evolution.</title>
        <authorList>
            <person name="Varga T."/>
            <person name="Krizsan K."/>
            <person name="Foldi C."/>
            <person name="Dima B."/>
            <person name="Sanchez-Garcia M."/>
            <person name="Sanchez-Ramirez S."/>
            <person name="Szollosi G.J."/>
            <person name="Szarkandi J.G."/>
            <person name="Papp V."/>
            <person name="Albert L."/>
            <person name="Andreopoulos W."/>
            <person name="Angelini C."/>
            <person name="Antonin V."/>
            <person name="Barry K.W."/>
            <person name="Bougher N.L."/>
            <person name="Buchanan P."/>
            <person name="Buyck B."/>
            <person name="Bense V."/>
            <person name="Catcheside P."/>
            <person name="Chovatia M."/>
            <person name="Cooper J."/>
            <person name="Damon W."/>
            <person name="Desjardin D."/>
            <person name="Finy P."/>
            <person name="Geml J."/>
            <person name="Haridas S."/>
            <person name="Hughes K."/>
            <person name="Justo A."/>
            <person name="Karasinski D."/>
            <person name="Kautmanova I."/>
            <person name="Kiss B."/>
            <person name="Kocsube S."/>
            <person name="Kotiranta H."/>
            <person name="LaButti K.M."/>
            <person name="Lechner B.E."/>
            <person name="Liimatainen K."/>
            <person name="Lipzen A."/>
            <person name="Lukacs Z."/>
            <person name="Mihaltcheva S."/>
            <person name="Morgado L.N."/>
            <person name="Niskanen T."/>
            <person name="Noordeloos M.E."/>
            <person name="Ohm R.A."/>
            <person name="Ortiz-Santana B."/>
            <person name="Ovrebo C."/>
            <person name="Racz N."/>
            <person name="Riley R."/>
            <person name="Savchenko A."/>
            <person name="Shiryaev A."/>
            <person name="Soop K."/>
            <person name="Spirin V."/>
            <person name="Szebenyi C."/>
            <person name="Tomsovsky M."/>
            <person name="Tulloss R.E."/>
            <person name="Uehling J."/>
            <person name="Grigoriev I.V."/>
            <person name="Vagvolgyi C."/>
            <person name="Papp T."/>
            <person name="Martin F.M."/>
            <person name="Miettinen O."/>
            <person name="Hibbett D.S."/>
            <person name="Nagy L.G."/>
        </authorList>
    </citation>
    <scope>NUCLEOTIDE SEQUENCE [LARGE SCALE GENOMIC DNA]</scope>
    <source>
        <strain evidence="1 2">NL-1719</strain>
    </source>
</reference>
<accession>A0ACD3ATT9</accession>
<sequence length="301" mass="32811">MDSMLYKLNSAWSSTGYSQPPTRNHRKQICIDTVARSPDVIAEHVSEGATADSVFIHEQLPHLDPSACPKVTPKGATIQVINSDAYTVALKLLDEDPDVAGKVAVLNLASDELQGGGWEWSLSTTQEEALCYSSTLFVTLKESYYPWPNVGPGSAAGVYSPGVVIFRDNLDGHCANLPKGKRRVVSVLTVAAPRVPQLSSDRLAFASKTVLEDLREKIRLVYRMAAHNNQQVLVLGAMGCGAYGCPPTLVANEMKAILLTDEFRGWFKHVIFAVYSRKDNGASNFSVFHKLFQGVELPVSS</sequence>
<keyword evidence="2" id="KW-1185">Reference proteome</keyword>
<evidence type="ECO:0000313" key="1">
    <source>
        <dbReference type="EMBL" id="TFK68744.1"/>
    </source>
</evidence>
<gene>
    <name evidence="1" type="ORF">BDN72DRAFT_841434</name>
</gene>
<dbReference type="EMBL" id="ML208345">
    <property type="protein sequence ID" value="TFK68744.1"/>
    <property type="molecule type" value="Genomic_DNA"/>
</dbReference>
<evidence type="ECO:0000313" key="2">
    <source>
        <dbReference type="Proteomes" id="UP000308600"/>
    </source>
</evidence>
<dbReference type="Proteomes" id="UP000308600">
    <property type="component" value="Unassembled WGS sequence"/>
</dbReference>